<name>A0ABU8BAN6_9BRAD</name>
<comment type="caution">
    <text evidence="1">The sequence shown here is derived from an EMBL/GenBank/DDBJ whole genome shotgun (WGS) entry which is preliminary data.</text>
</comment>
<proteinExistence type="predicted"/>
<protein>
    <submittedName>
        <fullName evidence="1">Uncharacterized protein</fullName>
    </submittedName>
</protein>
<evidence type="ECO:0000313" key="2">
    <source>
        <dbReference type="Proteomes" id="UP001364224"/>
    </source>
</evidence>
<dbReference type="EMBL" id="JAZHRV010000001">
    <property type="protein sequence ID" value="MEH2555186.1"/>
    <property type="molecule type" value="Genomic_DNA"/>
</dbReference>
<sequence>MAALAALLAPEVRSSEACPQHEPVWLPDLCWGSSPTLDQTYKQAFQLLAAGP</sequence>
<keyword evidence="2" id="KW-1185">Reference proteome</keyword>
<accession>A0ABU8BAN6</accession>
<dbReference type="Proteomes" id="UP001364224">
    <property type="component" value="Unassembled WGS sequence"/>
</dbReference>
<evidence type="ECO:0000313" key="1">
    <source>
        <dbReference type="EMBL" id="MEH2555186.1"/>
    </source>
</evidence>
<gene>
    <name evidence="1" type="ORF">V1286_002715</name>
</gene>
<organism evidence="1 2">
    <name type="scientific">Bradyrhizobium algeriense</name>
    <dbReference type="NCBI Taxonomy" id="634784"/>
    <lineage>
        <taxon>Bacteria</taxon>
        <taxon>Pseudomonadati</taxon>
        <taxon>Pseudomonadota</taxon>
        <taxon>Alphaproteobacteria</taxon>
        <taxon>Hyphomicrobiales</taxon>
        <taxon>Nitrobacteraceae</taxon>
        <taxon>Bradyrhizobium</taxon>
    </lineage>
</organism>
<reference evidence="1 2" key="1">
    <citation type="submission" date="2024-02" db="EMBL/GenBank/DDBJ databases">
        <title>Adaptive strategies in a cosmopolitan and abundant soil bacterium.</title>
        <authorList>
            <person name="Carini P."/>
        </authorList>
    </citation>
    <scope>NUCLEOTIDE SEQUENCE [LARGE SCALE GENOMIC DNA]</scope>
    <source>
        <strain evidence="1 2">AZCC 1608</strain>
    </source>
</reference>